<dbReference type="SMART" id="SM00248">
    <property type="entry name" value="ANK"/>
    <property type="match status" value="15"/>
</dbReference>
<feature type="repeat" description="ANK" evidence="3">
    <location>
        <begin position="872"/>
        <end position="904"/>
    </location>
</feature>
<accession>A0A5J5EWH4</accession>
<protein>
    <submittedName>
        <fullName evidence="7">Ankyrin repeat-containing domain protein</fullName>
    </submittedName>
</protein>
<feature type="repeat" description="ANK" evidence="3">
    <location>
        <begin position="907"/>
        <end position="935"/>
    </location>
</feature>
<evidence type="ECO:0000313" key="7">
    <source>
        <dbReference type="EMBL" id="KAA8904860.1"/>
    </source>
</evidence>
<dbReference type="SUPFAM" id="SSF48403">
    <property type="entry name" value="Ankyrin repeat"/>
    <property type="match status" value="2"/>
</dbReference>
<dbReference type="PANTHER" id="PTHR24123:SF33">
    <property type="entry name" value="PROTEIN HOS4"/>
    <property type="match status" value="1"/>
</dbReference>
<dbReference type="OrthoDB" id="539213at2759"/>
<dbReference type="PRINTS" id="PR01415">
    <property type="entry name" value="ANKYRIN"/>
</dbReference>
<evidence type="ECO:0000259" key="6">
    <source>
        <dbReference type="Pfam" id="PF22893"/>
    </source>
</evidence>
<dbReference type="Pfam" id="PF22893">
    <property type="entry name" value="ULD_2"/>
    <property type="match status" value="1"/>
</dbReference>
<feature type="repeat" description="ANK" evidence="3">
    <location>
        <begin position="697"/>
        <end position="729"/>
    </location>
</feature>
<evidence type="ECO:0000256" key="4">
    <source>
        <dbReference type="SAM" id="MobiDB-lite"/>
    </source>
</evidence>
<comment type="caution">
    <text evidence="7">The sequence shown here is derived from an EMBL/GenBank/DDBJ whole genome shotgun (WGS) entry which is preliminary data.</text>
</comment>
<feature type="compositionally biased region" description="Polar residues" evidence="4">
    <location>
        <begin position="352"/>
        <end position="367"/>
    </location>
</feature>
<dbReference type="InterPro" id="IPR051165">
    <property type="entry name" value="Multifunctional_ANK_Repeat"/>
</dbReference>
<evidence type="ECO:0000256" key="5">
    <source>
        <dbReference type="SAM" id="SignalP"/>
    </source>
</evidence>
<dbReference type="PROSITE" id="PS50088">
    <property type="entry name" value="ANK_REPEAT"/>
    <property type="match status" value="14"/>
</dbReference>
<keyword evidence="8" id="KW-1185">Reference proteome</keyword>
<keyword evidence="5" id="KW-0732">Signal</keyword>
<dbReference type="InParanoid" id="A0A5J5EWH4"/>
<feature type="domain" description="Ubiquitin-like" evidence="6">
    <location>
        <begin position="208"/>
        <end position="287"/>
    </location>
</feature>
<dbReference type="Pfam" id="PF12796">
    <property type="entry name" value="Ank_2"/>
    <property type="match status" value="6"/>
</dbReference>
<feature type="repeat" description="ANK" evidence="3">
    <location>
        <begin position="594"/>
        <end position="626"/>
    </location>
</feature>
<gene>
    <name evidence="7" type="ORF">FN846DRAFT_951676</name>
</gene>
<dbReference type="PROSITE" id="PS50297">
    <property type="entry name" value="ANK_REP_REGION"/>
    <property type="match status" value="14"/>
</dbReference>
<dbReference type="EMBL" id="VXIS01000103">
    <property type="protein sequence ID" value="KAA8904860.1"/>
    <property type="molecule type" value="Genomic_DNA"/>
</dbReference>
<feature type="signal peptide" evidence="5">
    <location>
        <begin position="1"/>
        <end position="26"/>
    </location>
</feature>
<feature type="repeat" description="ANK" evidence="3">
    <location>
        <begin position="662"/>
        <end position="694"/>
    </location>
</feature>
<name>A0A5J5EWH4_9PEZI</name>
<dbReference type="InterPro" id="IPR054464">
    <property type="entry name" value="ULD_fung"/>
</dbReference>
<feature type="repeat" description="ANK" evidence="3">
    <location>
        <begin position="767"/>
        <end position="799"/>
    </location>
</feature>
<feature type="repeat" description="ANK" evidence="3">
    <location>
        <begin position="558"/>
        <end position="590"/>
    </location>
</feature>
<feature type="chain" id="PRO_5023930996" evidence="5">
    <location>
        <begin position="27"/>
        <end position="935"/>
    </location>
</feature>
<feature type="repeat" description="ANK" evidence="3">
    <location>
        <begin position="837"/>
        <end position="869"/>
    </location>
</feature>
<evidence type="ECO:0000256" key="1">
    <source>
        <dbReference type="ARBA" id="ARBA00022737"/>
    </source>
</evidence>
<organism evidence="7 8">
    <name type="scientific">Sphaerosporella brunnea</name>
    <dbReference type="NCBI Taxonomy" id="1250544"/>
    <lineage>
        <taxon>Eukaryota</taxon>
        <taxon>Fungi</taxon>
        <taxon>Dikarya</taxon>
        <taxon>Ascomycota</taxon>
        <taxon>Pezizomycotina</taxon>
        <taxon>Pezizomycetes</taxon>
        <taxon>Pezizales</taxon>
        <taxon>Pyronemataceae</taxon>
        <taxon>Sphaerosporella</taxon>
    </lineage>
</organism>
<proteinExistence type="predicted"/>
<dbReference type="Pfam" id="PF00023">
    <property type="entry name" value="Ank"/>
    <property type="match status" value="1"/>
</dbReference>
<dbReference type="PANTHER" id="PTHR24123">
    <property type="entry name" value="ANKYRIN REPEAT-CONTAINING"/>
    <property type="match status" value="1"/>
</dbReference>
<keyword evidence="1" id="KW-0677">Repeat</keyword>
<reference evidence="7 8" key="1">
    <citation type="submission" date="2019-09" db="EMBL/GenBank/DDBJ databases">
        <title>Draft genome of the ectomycorrhizal ascomycete Sphaerosporella brunnea.</title>
        <authorList>
            <consortium name="DOE Joint Genome Institute"/>
            <person name="Benucci G.M."/>
            <person name="Marozzi G."/>
            <person name="Antonielli L."/>
            <person name="Sanchez S."/>
            <person name="Marco P."/>
            <person name="Wang X."/>
            <person name="Falini L.B."/>
            <person name="Barry K."/>
            <person name="Haridas S."/>
            <person name="Lipzen A."/>
            <person name="Labutti K."/>
            <person name="Grigoriev I.V."/>
            <person name="Murat C."/>
            <person name="Martin F."/>
            <person name="Albertini E."/>
            <person name="Donnini D."/>
            <person name="Bonito G."/>
        </authorList>
    </citation>
    <scope>NUCLEOTIDE SEQUENCE [LARGE SCALE GENOMIC DNA]</scope>
    <source>
        <strain evidence="7 8">Sb_GMNB300</strain>
    </source>
</reference>
<keyword evidence="2 3" id="KW-0040">ANK repeat</keyword>
<dbReference type="AlphaFoldDB" id="A0A5J5EWH4"/>
<feature type="repeat" description="ANK" evidence="3">
    <location>
        <begin position="523"/>
        <end position="555"/>
    </location>
</feature>
<feature type="repeat" description="ANK" evidence="3">
    <location>
        <begin position="732"/>
        <end position="764"/>
    </location>
</feature>
<dbReference type="InterPro" id="IPR002110">
    <property type="entry name" value="Ankyrin_rpt"/>
</dbReference>
<dbReference type="InterPro" id="IPR036770">
    <property type="entry name" value="Ankyrin_rpt-contain_sf"/>
</dbReference>
<evidence type="ECO:0000313" key="8">
    <source>
        <dbReference type="Proteomes" id="UP000326924"/>
    </source>
</evidence>
<evidence type="ECO:0000256" key="2">
    <source>
        <dbReference type="ARBA" id="ARBA00023043"/>
    </source>
</evidence>
<feature type="repeat" description="ANK" evidence="3">
    <location>
        <begin position="802"/>
        <end position="834"/>
    </location>
</feature>
<dbReference type="Gene3D" id="1.25.40.20">
    <property type="entry name" value="Ankyrin repeat-containing domain"/>
    <property type="match status" value="4"/>
</dbReference>
<dbReference type="Proteomes" id="UP000326924">
    <property type="component" value="Unassembled WGS sequence"/>
</dbReference>
<evidence type="ECO:0000256" key="3">
    <source>
        <dbReference type="PROSITE-ProRule" id="PRU00023"/>
    </source>
</evidence>
<feature type="region of interest" description="Disordered" evidence="4">
    <location>
        <begin position="347"/>
        <end position="367"/>
    </location>
</feature>
<feature type="repeat" description="ANK" evidence="3">
    <location>
        <begin position="488"/>
        <end position="520"/>
    </location>
</feature>
<sequence>MPAPGFGFSVGDFLAVLDLIWKVTQALSESAGAVHSVQTILETLMSFQRAISTCQTLALEWSQLVGGDATIPERSLVNGIQHQLKFCRERLLKLLAKLEPYTRAFMKQRASRTARDQLYKVKWIFTREEVDNLQKDISIHVQGLERYITELGIQIMLRTVKQSQATTTTALASIDRTVADIHHQLTSLHTELPKILGYAWEGGYSAHDKPIILMDALGRNVPIPFLFCTSSTDFHDLVELMFRHLPGHERVKRKSYNLLTQNSGEMIEASRWSTAVSPGSVIVMSIGVSVAVTDWEIRAGSSHLSCPRCHQKMPPQRGATARCSRCYRDCTIMERKHIVQLAPQPVRPLSMPNITSESGGNRKTRSATLTKRANNRAELAQFQRIHIIRERVQPGWGYQVQHPQIQSGDFIARPSALHLAIQSGSLSEVERLLMDEEEIELEARDQVGNDTLRGWTPLQRAAHLGDSTIVDCLIQAGADINASATEESGRTALQAAVESGSLTIVDRLLTAGADVNAPAAALFGRTALQAAAESGDLKIVERLLAAGAEVNAAASDEDGITALPAAAGSRNLVLVERLLAAGAEVNTSPERFMGGQTALQAAAEVGSLEIVERLLAEGAEVNASAWGTIGRTTLQAAAEVRNLKMVELLLAKGADVHARNGTGRTALQTAAEAGNVEIVERLLAAGADVNASPGKAYGRTALQGAAEFGCLKVLERLLTEGAEVNAAAAPWGGRTALQAAAESEHLDMVARLLAEGAEVNAPASNTEGRTALQAAAEVGDLEIIGRLLEAGAHVNAPATASHGRTALQAAAGSGHLETVERLLAEGADVNSPGCKWHGRTALQAAAEVGELEIVERLLEYGADVNAPAGENFGRTALQAAASSGSLETVERLLAAGADVNAPCAKSHGQSALEAAQKSGNRGIVKLLLQAGATRL</sequence>
<feature type="repeat" description="ANK" evidence="3">
    <location>
        <begin position="629"/>
        <end position="661"/>
    </location>
</feature>
<feature type="repeat" description="ANK" evidence="3">
    <location>
        <begin position="453"/>
        <end position="485"/>
    </location>
</feature>